<dbReference type="EMBL" id="AP018558">
    <property type="protein sequence ID" value="BBD77885.1"/>
    <property type="molecule type" value="Genomic_DNA"/>
</dbReference>
<keyword evidence="2" id="KW-0547">Nucleotide-binding</keyword>
<dbReference type="GO" id="GO:0051301">
    <property type="term" value="P:cell division"/>
    <property type="evidence" value="ECO:0007669"/>
    <property type="project" value="UniProtKB-KW"/>
</dbReference>
<keyword evidence="2" id="KW-0131">Cell cycle</keyword>
<dbReference type="AlphaFoldDB" id="A0A2Z6E053"/>
<dbReference type="InterPro" id="IPR003439">
    <property type="entry name" value="ABC_transporter-like_ATP-bd"/>
</dbReference>
<dbReference type="Proteomes" id="UP000262004">
    <property type="component" value="Chromosome"/>
</dbReference>
<dbReference type="Gene3D" id="3.40.50.300">
    <property type="entry name" value="P-loop containing nucleotide triphosphate hydrolases"/>
    <property type="match status" value="1"/>
</dbReference>
<dbReference type="OrthoDB" id="9802264at2"/>
<evidence type="ECO:0000313" key="2">
    <source>
        <dbReference type="EMBL" id="BBD77885.1"/>
    </source>
</evidence>
<dbReference type="GO" id="GO:0022857">
    <property type="term" value="F:transmembrane transporter activity"/>
    <property type="evidence" value="ECO:0007669"/>
    <property type="project" value="TreeGrafter"/>
</dbReference>
<evidence type="ECO:0000313" key="3">
    <source>
        <dbReference type="Proteomes" id="UP000262004"/>
    </source>
</evidence>
<dbReference type="PROSITE" id="PS50893">
    <property type="entry name" value="ABC_TRANSPORTER_2"/>
    <property type="match status" value="1"/>
</dbReference>
<dbReference type="GO" id="GO:0005886">
    <property type="term" value="C:plasma membrane"/>
    <property type="evidence" value="ECO:0007669"/>
    <property type="project" value="TreeGrafter"/>
</dbReference>
<organism evidence="2 3">
    <name type="scientific">Hydrogenophilus thermoluteolus</name>
    <name type="common">Pseudomonas hydrogenothermophila</name>
    <dbReference type="NCBI Taxonomy" id="297"/>
    <lineage>
        <taxon>Bacteria</taxon>
        <taxon>Pseudomonadati</taxon>
        <taxon>Pseudomonadota</taxon>
        <taxon>Hydrogenophilia</taxon>
        <taxon>Hydrogenophilales</taxon>
        <taxon>Hydrogenophilaceae</taxon>
        <taxon>Hydrogenophilus</taxon>
    </lineage>
</organism>
<name>A0A2Z6E053_HYDTE</name>
<dbReference type="GO" id="GO:0005524">
    <property type="term" value="F:ATP binding"/>
    <property type="evidence" value="ECO:0007669"/>
    <property type="project" value="UniProtKB-KW"/>
</dbReference>
<gene>
    <name evidence="2" type="ORF">HPTL_1625</name>
</gene>
<accession>A0A2Z6E053</accession>
<reference evidence="2 3" key="1">
    <citation type="submission" date="2018-04" db="EMBL/GenBank/DDBJ databases">
        <title>Complete genome sequence of Hydrogenophilus thermoluteolus TH-1.</title>
        <authorList>
            <person name="Arai H."/>
        </authorList>
    </citation>
    <scope>NUCLEOTIDE SEQUENCE [LARGE SCALE GENOMIC DNA]</scope>
    <source>
        <strain evidence="2 3">TH-1</strain>
    </source>
</reference>
<dbReference type="RefSeq" id="WP_119335582.1">
    <property type="nucleotide sequence ID" value="NZ_AP018558.1"/>
</dbReference>
<proteinExistence type="predicted"/>
<dbReference type="InterPro" id="IPR027417">
    <property type="entry name" value="P-loop_NTPase"/>
</dbReference>
<dbReference type="KEGG" id="htl:HPTL_1625"/>
<dbReference type="SUPFAM" id="SSF52540">
    <property type="entry name" value="P-loop containing nucleoside triphosphate hydrolases"/>
    <property type="match status" value="1"/>
</dbReference>
<dbReference type="Pfam" id="PF00005">
    <property type="entry name" value="ABC_tran"/>
    <property type="match status" value="1"/>
</dbReference>
<keyword evidence="3" id="KW-1185">Reference proteome</keyword>
<keyword evidence="2" id="KW-0132">Cell division</keyword>
<keyword evidence="2" id="KW-0067">ATP-binding</keyword>
<sequence length="222" mass="24749">MIRVQDLTYAPQPGLAILAGVTLTIARGEWVWLRGARHAGKSVLLRIIAALLRPTQGEVWWDDVSLQRLPARALPYWRRRVGMLFAEWPLIADQPVIESVALPLIVQGTPRRRAHARVRQWFDELGLAEQAELFPHELSGSERQLALWVRAVLHAPILLLLDEPTAGACTETAMRLWRLIAAAHAAGATVLVATGGDVPFLHEQPVRRVTLVRGRVVEDVHP</sequence>
<feature type="domain" description="ABC transporter" evidence="1">
    <location>
        <begin position="2"/>
        <end position="222"/>
    </location>
</feature>
<dbReference type="InterPro" id="IPR015854">
    <property type="entry name" value="ABC_transpr_LolD-like"/>
</dbReference>
<protein>
    <submittedName>
        <fullName evidence="2">Cell division ATP-binding protein FtsE</fullName>
    </submittedName>
</protein>
<dbReference type="PANTHER" id="PTHR24220:SF470">
    <property type="entry name" value="CELL DIVISION ATP-BINDING PROTEIN FTSE"/>
    <property type="match status" value="1"/>
</dbReference>
<dbReference type="PANTHER" id="PTHR24220">
    <property type="entry name" value="IMPORT ATP-BINDING PROTEIN"/>
    <property type="match status" value="1"/>
</dbReference>
<dbReference type="GO" id="GO:0016887">
    <property type="term" value="F:ATP hydrolysis activity"/>
    <property type="evidence" value="ECO:0007669"/>
    <property type="project" value="InterPro"/>
</dbReference>
<evidence type="ECO:0000259" key="1">
    <source>
        <dbReference type="PROSITE" id="PS50893"/>
    </source>
</evidence>